<comment type="caution">
    <text evidence="2">The sequence shown here is derived from an EMBL/GenBank/DDBJ whole genome shotgun (WGS) entry which is preliminary data.</text>
</comment>
<evidence type="ECO:0000256" key="1">
    <source>
        <dbReference type="SAM" id="Phobius"/>
    </source>
</evidence>
<dbReference type="STRING" id="888064.HMPREF9088_0515"/>
<organism evidence="2 3">
    <name type="scientific">Enterococcus italicus (strain DSM 15952 / CCUG 50447 / LMG 22039 / TP 1.5)</name>
    <dbReference type="NCBI Taxonomy" id="888064"/>
    <lineage>
        <taxon>Bacteria</taxon>
        <taxon>Bacillati</taxon>
        <taxon>Bacillota</taxon>
        <taxon>Bacilli</taxon>
        <taxon>Lactobacillales</taxon>
        <taxon>Enterococcaceae</taxon>
        <taxon>Enterococcus</taxon>
    </lineage>
</organism>
<keyword evidence="1" id="KW-1133">Transmembrane helix</keyword>
<keyword evidence="1" id="KW-0812">Transmembrane</keyword>
<dbReference type="HOGENOM" id="CLU_3167828_0_0_9"/>
<name>E6LDS5_ENTI1</name>
<keyword evidence="3" id="KW-1185">Reference proteome</keyword>
<dbReference type="EMBL" id="AEPV01000018">
    <property type="protein sequence ID" value="EFU74664.1"/>
    <property type="molecule type" value="Genomic_DNA"/>
</dbReference>
<reference evidence="2 3" key="1">
    <citation type="submission" date="2010-12" db="EMBL/GenBank/DDBJ databases">
        <authorList>
            <person name="Muzny D."/>
            <person name="Qin X."/>
            <person name="Deng J."/>
            <person name="Jiang H."/>
            <person name="Liu Y."/>
            <person name="Qu J."/>
            <person name="Song X.-Z."/>
            <person name="Zhang L."/>
            <person name="Thornton R."/>
            <person name="Coyle M."/>
            <person name="Francisco L."/>
            <person name="Jackson L."/>
            <person name="Javaid M."/>
            <person name="Korchina V."/>
            <person name="Kovar C."/>
            <person name="Mata R."/>
            <person name="Mathew T."/>
            <person name="Ngo R."/>
            <person name="Nguyen L."/>
            <person name="Nguyen N."/>
            <person name="Okwuonu G."/>
            <person name="Ongeri F."/>
            <person name="Pham C."/>
            <person name="Simmons D."/>
            <person name="Wilczek-Boney K."/>
            <person name="Hale W."/>
            <person name="Jakkamsetti A."/>
            <person name="Pham P."/>
            <person name="Ruth R."/>
            <person name="San Lucas F."/>
            <person name="Warren J."/>
            <person name="Zhang J."/>
            <person name="Zhao Z."/>
            <person name="Zhou C."/>
            <person name="Zhu D."/>
            <person name="Lee S."/>
            <person name="Bess C."/>
            <person name="Blankenburg K."/>
            <person name="Forbes L."/>
            <person name="Fu Q."/>
            <person name="Gubbala S."/>
            <person name="Hirani K."/>
            <person name="Jayaseelan J.C."/>
            <person name="Lara F."/>
            <person name="Munidasa M."/>
            <person name="Palculict T."/>
            <person name="Patil S."/>
            <person name="Pu L.-L."/>
            <person name="Saada N."/>
            <person name="Tang L."/>
            <person name="Weissenberger G."/>
            <person name="Zhu Y."/>
            <person name="Hemphill L."/>
            <person name="Shang Y."/>
            <person name="Youmans B."/>
            <person name="Ayvaz T."/>
            <person name="Ross M."/>
            <person name="Santibanez J."/>
            <person name="Aqrawi P."/>
            <person name="Gross S."/>
            <person name="Joshi V."/>
            <person name="Fowler G."/>
            <person name="Nazareth L."/>
            <person name="Reid J."/>
            <person name="Worley K."/>
            <person name="Petrosino J."/>
            <person name="Highlander S."/>
            <person name="Gibbs R."/>
        </authorList>
    </citation>
    <scope>NUCLEOTIDE SEQUENCE [LARGE SCALE GENOMIC DNA]</scope>
    <source>
        <strain evidence="3">DSM 15952 / CCUG 50447 / LMG 22039 / TP 1.5</strain>
    </source>
</reference>
<evidence type="ECO:0000313" key="3">
    <source>
        <dbReference type="Proteomes" id="UP000010296"/>
    </source>
</evidence>
<sequence length="47" mass="5440">MLKGCSFFAFLYTSSHYLAVNAIFFGSFNEVSAFNEKLYRKAVDYLE</sequence>
<proteinExistence type="predicted"/>
<keyword evidence="1" id="KW-0472">Membrane</keyword>
<gene>
    <name evidence="2" type="ORF">HMPREF9088_0515</name>
</gene>
<accession>E6LDS5</accession>
<dbReference type="Proteomes" id="UP000010296">
    <property type="component" value="Unassembled WGS sequence"/>
</dbReference>
<protein>
    <submittedName>
        <fullName evidence="2">Uncharacterized protein</fullName>
    </submittedName>
</protein>
<dbReference type="AlphaFoldDB" id="E6LDS5"/>
<feature type="transmembrane region" description="Helical" evidence="1">
    <location>
        <begin position="7"/>
        <end position="28"/>
    </location>
</feature>
<evidence type="ECO:0000313" key="2">
    <source>
        <dbReference type="EMBL" id="EFU74664.1"/>
    </source>
</evidence>